<keyword evidence="1" id="KW-0963">Cytoplasm</keyword>
<dbReference type="PANTHER" id="PTHR30307">
    <property type="entry name" value="S-ADENOSYLMETHIONINE:TRNA RIBOSYLTRANSFERASE-ISOMERASE"/>
    <property type="match status" value="1"/>
</dbReference>
<gene>
    <name evidence="5" type="ORF">UFOPK2975_00551</name>
</gene>
<proteinExistence type="inferred from homology"/>
<evidence type="ECO:0000256" key="2">
    <source>
        <dbReference type="ARBA" id="ARBA00022679"/>
    </source>
</evidence>
<keyword evidence="4" id="KW-0671">Queuosine biosynthesis</keyword>
<dbReference type="InterPro" id="IPR003699">
    <property type="entry name" value="QueA"/>
</dbReference>
<dbReference type="NCBIfam" id="TIGR00113">
    <property type="entry name" value="queA"/>
    <property type="match status" value="1"/>
</dbReference>
<dbReference type="Gene3D" id="2.40.10.240">
    <property type="entry name" value="QueA-like"/>
    <property type="match status" value="1"/>
</dbReference>
<reference evidence="5" key="1">
    <citation type="submission" date="2020-05" db="EMBL/GenBank/DDBJ databases">
        <authorList>
            <person name="Chiriac C."/>
            <person name="Salcher M."/>
            <person name="Ghai R."/>
            <person name="Kavagutti S V."/>
        </authorList>
    </citation>
    <scope>NUCLEOTIDE SEQUENCE</scope>
</reference>
<dbReference type="GO" id="GO:0008616">
    <property type="term" value="P:tRNA queuosine(34) biosynthetic process"/>
    <property type="evidence" value="ECO:0007669"/>
    <property type="project" value="UniProtKB-KW"/>
</dbReference>
<dbReference type="InterPro" id="IPR036100">
    <property type="entry name" value="QueA_sf"/>
</dbReference>
<dbReference type="NCBIfam" id="NF001140">
    <property type="entry name" value="PRK00147.1"/>
    <property type="match status" value="1"/>
</dbReference>
<evidence type="ECO:0000256" key="3">
    <source>
        <dbReference type="ARBA" id="ARBA00022691"/>
    </source>
</evidence>
<dbReference type="Gene3D" id="3.40.1780.10">
    <property type="entry name" value="QueA-like"/>
    <property type="match status" value="1"/>
</dbReference>
<dbReference type="EMBL" id="CAFAAG010000028">
    <property type="protein sequence ID" value="CAB4790397.1"/>
    <property type="molecule type" value="Genomic_DNA"/>
</dbReference>
<evidence type="ECO:0000313" key="5">
    <source>
        <dbReference type="EMBL" id="CAB4790397.1"/>
    </source>
</evidence>
<sequence>MHLSDIDYDLPQHLIAQHPIEPRDAARLLVDVDSNDPNSEPAHRHVSDFVEFMKPGDVVVVNHTRVMPARVILHRASGGVVEALLLEEKDAGTTTWESLLRPGGKLKVGEILYSSDDAEFLQVGERTEAGDTFLVRLIGSDAHGLLAKHGSMPLPPYITEVLADAERYQTVFAHDQKSSAAPTAGLHFTPELLQRIRDVGVTICEVELVVGLDTFKPISVDNPLEHLIHTESYRVPQSTMDACNEARLRGARVIAIGTTATRALESAAKFGQLEGRTNLFITPGFEWKVVDMMMTNFHMPRTTLLLMIQSFVGTRWRRLYEQAIAREYRMLSFGDAMLLARRTD</sequence>
<dbReference type="PANTHER" id="PTHR30307:SF0">
    <property type="entry name" value="S-ADENOSYLMETHIONINE:TRNA RIBOSYLTRANSFERASE-ISOMERASE"/>
    <property type="match status" value="1"/>
</dbReference>
<dbReference type="Pfam" id="PF02547">
    <property type="entry name" value="Queuosine_synth"/>
    <property type="match status" value="1"/>
</dbReference>
<organism evidence="5">
    <name type="scientific">freshwater metagenome</name>
    <dbReference type="NCBI Taxonomy" id="449393"/>
    <lineage>
        <taxon>unclassified sequences</taxon>
        <taxon>metagenomes</taxon>
        <taxon>ecological metagenomes</taxon>
    </lineage>
</organism>
<keyword evidence="3" id="KW-0949">S-adenosyl-L-methionine</keyword>
<dbReference type="GO" id="GO:0051075">
    <property type="term" value="F:S-adenosylmethionine:tRNA ribosyltransferase-isomerase activity"/>
    <property type="evidence" value="ECO:0007669"/>
    <property type="project" value="TreeGrafter"/>
</dbReference>
<protein>
    <submittedName>
        <fullName evidence="5">Unannotated protein</fullName>
    </submittedName>
</protein>
<dbReference type="HAMAP" id="MF_00113">
    <property type="entry name" value="QueA"/>
    <property type="match status" value="1"/>
</dbReference>
<evidence type="ECO:0000256" key="1">
    <source>
        <dbReference type="ARBA" id="ARBA00022490"/>
    </source>
</evidence>
<accession>A0A6J6X8P0</accession>
<dbReference type="InterPro" id="IPR042118">
    <property type="entry name" value="QueA_dom1"/>
</dbReference>
<dbReference type="InterPro" id="IPR042119">
    <property type="entry name" value="QueA_dom2"/>
</dbReference>
<keyword evidence="2" id="KW-0808">Transferase</keyword>
<evidence type="ECO:0000256" key="4">
    <source>
        <dbReference type="ARBA" id="ARBA00022785"/>
    </source>
</evidence>
<name>A0A6J6X8P0_9ZZZZ</name>
<dbReference type="AlphaFoldDB" id="A0A6J6X8P0"/>
<dbReference type="SUPFAM" id="SSF111337">
    <property type="entry name" value="QueA-like"/>
    <property type="match status" value="1"/>
</dbReference>